<comment type="caution">
    <text evidence="6">The sequence shown here is derived from an EMBL/GenBank/DDBJ whole genome shotgun (WGS) entry which is preliminary data.</text>
</comment>
<accession>A0AAD5VDN6</accession>
<dbReference type="AlphaFoldDB" id="A0AAD5VDN6"/>
<evidence type="ECO:0000256" key="5">
    <source>
        <dbReference type="SAM" id="Phobius"/>
    </source>
</evidence>
<name>A0AAD5VDN6_9APHY</name>
<comment type="subcellular location">
    <subcellularLocation>
        <location evidence="1">Membrane</location>
        <topology evidence="1">Multi-pass membrane protein</topology>
    </subcellularLocation>
</comment>
<dbReference type="Pfam" id="PF07264">
    <property type="entry name" value="EI24"/>
    <property type="match status" value="1"/>
</dbReference>
<evidence type="ECO:0000256" key="4">
    <source>
        <dbReference type="ARBA" id="ARBA00023136"/>
    </source>
</evidence>
<evidence type="ECO:0008006" key="8">
    <source>
        <dbReference type="Google" id="ProtNLM"/>
    </source>
</evidence>
<evidence type="ECO:0000313" key="6">
    <source>
        <dbReference type="EMBL" id="KAJ3488641.1"/>
    </source>
</evidence>
<dbReference type="Proteomes" id="UP001212997">
    <property type="component" value="Unassembled WGS sequence"/>
</dbReference>
<dbReference type="PANTHER" id="PTHR34292">
    <property type="entry name" value="OUTER SPORE WALL PROTEIN LDS1"/>
    <property type="match status" value="1"/>
</dbReference>
<feature type="transmembrane region" description="Helical" evidence="5">
    <location>
        <begin position="92"/>
        <end position="113"/>
    </location>
</feature>
<dbReference type="EMBL" id="JANAWD010000062">
    <property type="protein sequence ID" value="KAJ3488641.1"/>
    <property type="molecule type" value="Genomic_DNA"/>
</dbReference>
<evidence type="ECO:0000256" key="3">
    <source>
        <dbReference type="ARBA" id="ARBA00022989"/>
    </source>
</evidence>
<sequence>MASESTLRERPLMVQLREEANEAADQATQALASLSWLWPIRGIIFSATHPQIILSVKEAVLKSLITSSIAFILLAVFTFIPQAAFLSLFTGFLGPFLAIILVGAECLVLLTFFTRALFLEPALDHIFDATLHARGQNELVQKGKVKIFATKSKSGVQEAFIRPFQSLSRDGLIKYLVTLPLNLIPGLGTVAFLILNGQRGGPGWHSRYHQLKGLTKQQRIQFIRERQPEYTAFGMAALLLNTIPLVGLIFTFTSTVGAAMWAADIEARANLIEGNQSRAKHE</sequence>
<dbReference type="InterPro" id="IPR059112">
    <property type="entry name" value="CysZ/EI24"/>
</dbReference>
<feature type="transmembrane region" description="Helical" evidence="5">
    <location>
        <begin position="172"/>
        <end position="195"/>
    </location>
</feature>
<gene>
    <name evidence="6" type="ORF">NLI96_g2693</name>
</gene>
<dbReference type="PANTHER" id="PTHR34292:SF2">
    <property type="entry name" value="OUTER SPORE WALL PROTEIN LDS1"/>
    <property type="match status" value="1"/>
</dbReference>
<keyword evidence="2 5" id="KW-0812">Transmembrane</keyword>
<keyword evidence="3 5" id="KW-1133">Transmembrane helix</keyword>
<organism evidence="6 7">
    <name type="scientific">Meripilus lineatus</name>
    <dbReference type="NCBI Taxonomy" id="2056292"/>
    <lineage>
        <taxon>Eukaryota</taxon>
        <taxon>Fungi</taxon>
        <taxon>Dikarya</taxon>
        <taxon>Basidiomycota</taxon>
        <taxon>Agaricomycotina</taxon>
        <taxon>Agaricomycetes</taxon>
        <taxon>Polyporales</taxon>
        <taxon>Meripilaceae</taxon>
        <taxon>Meripilus</taxon>
    </lineage>
</organism>
<proteinExistence type="predicted"/>
<evidence type="ECO:0000313" key="7">
    <source>
        <dbReference type="Proteomes" id="UP001212997"/>
    </source>
</evidence>
<reference evidence="6" key="1">
    <citation type="submission" date="2022-07" db="EMBL/GenBank/DDBJ databases">
        <title>Genome Sequence of Physisporinus lineatus.</title>
        <authorList>
            <person name="Buettner E."/>
        </authorList>
    </citation>
    <scope>NUCLEOTIDE SEQUENCE</scope>
    <source>
        <strain evidence="6">VT162</strain>
    </source>
</reference>
<evidence type="ECO:0000256" key="2">
    <source>
        <dbReference type="ARBA" id="ARBA00022692"/>
    </source>
</evidence>
<keyword evidence="7" id="KW-1185">Reference proteome</keyword>
<keyword evidence="4 5" id="KW-0472">Membrane</keyword>
<feature type="transmembrane region" description="Helical" evidence="5">
    <location>
        <begin position="59"/>
        <end position="80"/>
    </location>
</feature>
<protein>
    <recommendedName>
        <fullName evidence="8">Outer spore wall protein RRT8</fullName>
    </recommendedName>
</protein>
<dbReference type="InterPro" id="IPR052786">
    <property type="entry name" value="Spore_wall_assembly"/>
</dbReference>
<evidence type="ECO:0000256" key="1">
    <source>
        <dbReference type="ARBA" id="ARBA00004141"/>
    </source>
</evidence>
<feature type="transmembrane region" description="Helical" evidence="5">
    <location>
        <begin position="232"/>
        <end position="252"/>
    </location>
</feature>